<dbReference type="InterPro" id="IPR029044">
    <property type="entry name" value="Nucleotide-diphossugar_trans"/>
</dbReference>
<reference evidence="2 3" key="1">
    <citation type="submission" date="2020-05" db="EMBL/GenBank/DDBJ databases">
        <title>Hymenobacter terrestris sp. nov. and Hymenobacter lapidiphilus sp. nov., isolated from regoliths in Antarctica.</title>
        <authorList>
            <person name="Sedlacek I."/>
            <person name="Pantucek R."/>
            <person name="Zeman M."/>
            <person name="Holochova P."/>
            <person name="Kralova S."/>
            <person name="Stankova E."/>
            <person name="Sedo O."/>
            <person name="Micenkova L."/>
            <person name="Svec P."/>
            <person name="Gupta V."/>
            <person name="Sood U."/>
            <person name="Korpole U.S."/>
            <person name="Lal R."/>
        </authorList>
    </citation>
    <scope>NUCLEOTIDE SEQUENCE [LARGE SCALE GENOMIC DNA]</scope>
    <source>
        <strain evidence="2 3">P5252</strain>
    </source>
</reference>
<dbReference type="InterPro" id="IPR001173">
    <property type="entry name" value="Glyco_trans_2-like"/>
</dbReference>
<protein>
    <submittedName>
        <fullName evidence="2">Glycosyltransferase</fullName>
    </submittedName>
</protein>
<comment type="caution">
    <text evidence="2">The sequence shown here is derived from an EMBL/GenBank/DDBJ whole genome shotgun (WGS) entry which is preliminary data.</text>
</comment>
<feature type="domain" description="Glycosyltransferase 2-like" evidence="1">
    <location>
        <begin position="14"/>
        <end position="54"/>
    </location>
</feature>
<dbReference type="EMBL" id="JABKAV010000047">
    <property type="protein sequence ID" value="NVO85923.1"/>
    <property type="molecule type" value="Genomic_DNA"/>
</dbReference>
<dbReference type="SUPFAM" id="SSF53448">
    <property type="entry name" value="Nucleotide-diphospho-sugar transferases"/>
    <property type="match status" value="1"/>
</dbReference>
<evidence type="ECO:0000259" key="1">
    <source>
        <dbReference type="Pfam" id="PF00535"/>
    </source>
</evidence>
<gene>
    <name evidence="2" type="ORF">HW556_13625</name>
</gene>
<name>A0ABX2Q4N8_9BACT</name>
<proteinExistence type="predicted"/>
<evidence type="ECO:0000313" key="3">
    <source>
        <dbReference type="Proteomes" id="UP000626554"/>
    </source>
</evidence>
<accession>A0ABX2Q4N8</accession>
<dbReference type="Gene3D" id="3.90.550.10">
    <property type="entry name" value="Spore Coat Polysaccharide Biosynthesis Protein SpsA, Chain A"/>
    <property type="match status" value="1"/>
</dbReference>
<sequence>MSSSPLPISLAVDVAIITYNHESFIRQAIDGVLAQKTTFPIRLVIGEDCSTDTT</sequence>
<keyword evidence="3" id="KW-1185">Reference proteome</keyword>
<dbReference type="Pfam" id="PF00535">
    <property type="entry name" value="Glycos_transf_2"/>
    <property type="match status" value="1"/>
</dbReference>
<dbReference type="Proteomes" id="UP000626554">
    <property type="component" value="Unassembled WGS sequence"/>
</dbReference>
<evidence type="ECO:0000313" key="2">
    <source>
        <dbReference type="EMBL" id="NVO85923.1"/>
    </source>
</evidence>
<organism evidence="2 3">
    <name type="scientific">Hymenobacter terrestris</name>
    <dbReference type="NCBI Taxonomy" id="2748310"/>
    <lineage>
        <taxon>Bacteria</taxon>
        <taxon>Pseudomonadati</taxon>
        <taxon>Bacteroidota</taxon>
        <taxon>Cytophagia</taxon>
        <taxon>Cytophagales</taxon>
        <taxon>Hymenobacteraceae</taxon>
        <taxon>Hymenobacter</taxon>
    </lineage>
</organism>